<name>A0A1F5ZG32_9BACT</name>
<feature type="transmembrane region" description="Helical" evidence="1">
    <location>
        <begin position="271"/>
        <end position="289"/>
    </location>
</feature>
<evidence type="ECO:0000313" key="2">
    <source>
        <dbReference type="EMBL" id="OGG11263.1"/>
    </source>
</evidence>
<protein>
    <recommendedName>
        <fullName evidence="4">Glycosyltransferase RgtA/B/C/D-like domain-containing protein</fullName>
    </recommendedName>
</protein>
<sequence length="425" mass="48802">SAPYNTIKERIIFGDHLSLTLPFFGVLFYVWDDVRMLLIAQAVSISFSAIPIFLIAKKRLHSPVSALCLAVMYSLFYGIQYGVYFDFHPIIIGVAILAWLAYFWEFGKTKLFWITLILALLTQENMGIAVFCLAAIFFFRKEFRKQAIIVGILSIVYSILAAKVIAAFSPIGYQYWPELPKTPLHALTRLFDSPEKRHVWLYSYASFSFIPLFSPGALIAVLIDVSQYFVTGPEFSRMWSPFMHHRAILAPFLILGTLDVLVFLKAKKIRVLPITIGIFCVAVALQYVFHLPLNKLTKTEYWRVDPWMVDTRKLIALVPKEASVASQQNLAPHLSHRREIYLVWPRRHDIAGAPCGQSLCWWLDFGGTPEYLVVDTRPNQWLTQILESNENWLSAIHNMEKTGRITLEKAAGMTKMYRIHWDKGM</sequence>
<keyword evidence="1" id="KW-0812">Transmembrane</keyword>
<gene>
    <name evidence="2" type="ORF">A2Z00_02100</name>
</gene>
<dbReference type="EMBL" id="MFIZ01000033">
    <property type="protein sequence ID" value="OGG11263.1"/>
    <property type="molecule type" value="Genomic_DNA"/>
</dbReference>
<dbReference type="STRING" id="1798370.A2Z00_02100"/>
<feature type="non-terminal residue" evidence="2">
    <location>
        <position position="1"/>
    </location>
</feature>
<feature type="transmembrane region" description="Helical" evidence="1">
    <location>
        <begin position="146"/>
        <end position="166"/>
    </location>
</feature>
<accession>A0A1F5ZG32</accession>
<feature type="transmembrane region" description="Helical" evidence="1">
    <location>
        <begin position="243"/>
        <end position="264"/>
    </location>
</feature>
<keyword evidence="1" id="KW-1133">Transmembrane helix</keyword>
<feature type="transmembrane region" description="Helical" evidence="1">
    <location>
        <begin position="87"/>
        <end position="104"/>
    </location>
</feature>
<keyword evidence="1" id="KW-0472">Membrane</keyword>
<dbReference type="AlphaFoldDB" id="A0A1F5ZG32"/>
<dbReference type="InterPro" id="IPR018650">
    <property type="entry name" value="STSV1_Orf64"/>
</dbReference>
<feature type="transmembrane region" description="Helical" evidence="1">
    <location>
        <begin position="63"/>
        <end position="81"/>
    </location>
</feature>
<organism evidence="2 3">
    <name type="scientific">Candidatus Gottesmanbacteria bacterium RBG_13_45_10</name>
    <dbReference type="NCBI Taxonomy" id="1798370"/>
    <lineage>
        <taxon>Bacteria</taxon>
        <taxon>Candidatus Gottesmaniibacteriota</taxon>
    </lineage>
</organism>
<feature type="transmembrane region" description="Helical" evidence="1">
    <location>
        <begin position="12"/>
        <end position="31"/>
    </location>
</feature>
<dbReference type="Proteomes" id="UP000177268">
    <property type="component" value="Unassembled WGS sequence"/>
</dbReference>
<evidence type="ECO:0008006" key="4">
    <source>
        <dbReference type="Google" id="ProtNLM"/>
    </source>
</evidence>
<dbReference type="Pfam" id="PF09852">
    <property type="entry name" value="DUF2079"/>
    <property type="match status" value="1"/>
</dbReference>
<reference evidence="2 3" key="1">
    <citation type="journal article" date="2016" name="Nat. Commun.">
        <title>Thousands of microbial genomes shed light on interconnected biogeochemical processes in an aquifer system.</title>
        <authorList>
            <person name="Anantharaman K."/>
            <person name="Brown C.T."/>
            <person name="Hug L.A."/>
            <person name="Sharon I."/>
            <person name="Castelle C.J."/>
            <person name="Probst A.J."/>
            <person name="Thomas B.C."/>
            <person name="Singh A."/>
            <person name="Wilkins M.J."/>
            <person name="Karaoz U."/>
            <person name="Brodie E.L."/>
            <person name="Williams K.H."/>
            <person name="Hubbard S.S."/>
            <person name="Banfield J.F."/>
        </authorList>
    </citation>
    <scope>NUCLEOTIDE SEQUENCE [LARGE SCALE GENOMIC DNA]</scope>
</reference>
<feature type="transmembrane region" description="Helical" evidence="1">
    <location>
        <begin position="199"/>
        <end position="223"/>
    </location>
</feature>
<proteinExistence type="predicted"/>
<comment type="caution">
    <text evidence="2">The sequence shown here is derived from an EMBL/GenBank/DDBJ whole genome shotgun (WGS) entry which is preliminary data.</text>
</comment>
<feature type="transmembrane region" description="Helical" evidence="1">
    <location>
        <begin position="111"/>
        <end position="140"/>
    </location>
</feature>
<evidence type="ECO:0000256" key="1">
    <source>
        <dbReference type="SAM" id="Phobius"/>
    </source>
</evidence>
<evidence type="ECO:0000313" key="3">
    <source>
        <dbReference type="Proteomes" id="UP000177268"/>
    </source>
</evidence>
<feature type="transmembrane region" description="Helical" evidence="1">
    <location>
        <begin position="37"/>
        <end position="56"/>
    </location>
</feature>